<dbReference type="InterPro" id="IPR036866">
    <property type="entry name" value="RibonucZ/Hydroxyglut_hydro"/>
</dbReference>
<gene>
    <name evidence="4" type="ORF">FUA23_13440</name>
</gene>
<dbReference type="Pfam" id="PF13483">
    <property type="entry name" value="Lactamase_B_3"/>
    <property type="match status" value="1"/>
</dbReference>
<dbReference type="RefSeq" id="WP_147931268.1">
    <property type="nucleotide sequence ID" value="NZ_VOXD01000020.1"/>
</dbReference>
<protein>
    <submittedName>
        <fullName evidence="4">MBL fold metallo-hydrolase</fullName>
    </submittedName>
</protein>
<dbReference type="AlphaFoldDB" id="A0A5C7FEJ7"/>
<proteinExistence type="predicted"/>
<dbReference type="Proteomes" id="UP000321907">
    <property type="component" value="Unassembled WGS sequence"/>
</dbReference>
<dbReference type="PANTHER" id="PTHR43546">
    <property type="entry name" value="UPF0173 METAL-DEPENDENT HYDROLASE MJ1163-RELATED"/>
    <property type="match status" value="1"/>
</dbReference>
<organism evidence="4 5">
    <name type="scientific">Neolewinella aurantiaca</name>
    <dbReference type="NCBI Taxonomy" id="2602767"/>
    <lineage>
        <taxon>Bacteria</taxon>
        <taxon>Pseudomonadati</taxon>
        <taxon>Bacteroidota</taxon>
        <taxon>Saprospiria</taxon>
        <taxon>Saprospirales</taxon>
        <taxon>Lewinellaceae</taxon>
        <taxon>Neolewinella</taxon>
    </lineage>
</organism>
<dbReference type="PROSITE" id="PS51257">
    <property type="entry name" value="PROKAR_LIPOPROTEIN"/>
    <property type="match status" value="1"/>
</dbReference>
<feature type="domain" description="Metallo-beta-lactamase" evidence="3">
    <location>
        <begin position="51"/>
        <end position="228"/>
    </location>
</feature>
<dbReference type="InterPro" id="IPR050114">
    <property type="entry name" value="UPF0173_UPF0282_UlaG_hydrolase"/>
</dbReference>
<dbReference type="EMBL" id="VOXD01000020">
    <property type="protein sequence ID" value="TXF88665.1"/>
    <property type="molecule type" value="Genomic_DNA"/>
</dbReference>
<reference evidence="4 5" key="1">
    <citation type="submission" date="2019-08" db="EMBL/GenBank/DDBJ databases">
        <title>Lewinella sp. strain SSH13 Genome sequencing and assembly.</title>
        <authorList>
            <person name="Kim I."/>
        </authorList>
    </citation>
    <scope>NUCLEOTIDE SEQUENCE [LARGE SCALE GENOMIC DNA]</scope>
    <source>
        <strain evidence="4 5">SSH13</strain>
    </source>
</reference>
<feature type="region of interest" description="Disordered" evidence="1">
    <location>
        <begin position="19"/>
        <end position="43"/>
    </location>
</feature>
<feature type="signal peptide" evidence="2">
    <location>
        <begin position="1"/>
        <end position="20"/>
    </location>
</feature>
<evidence type="ECO:0000313" key="5">
    <source>
        <dbReference type="Proteomes" id="UP000321907"/>
    </source>
</evidence>
<dbReference type="InterPro" id="IPR001279">
    <property type="entry name" value="Metallo-B-lactamas"/>
</dbReference>
<feature type="chain" id="PRO_5022909326" evidence="2">
    <location>
        <begin position="21"/>
        <end position="262"/>
    </location>
</feature>
<evidence type="ECO:0000256" key="2">
    <source>
        <dbReference type="SAM" id="SignalP"/>
    </source>
</evidence>
<comment type="caution">
    <text evidence="4">The sequence shown here is derived from an EMBL/GenBank/DDBJ whole genome shotgun (WGS) entry which is preliminary data.</text>
</comment>
<dbReference type="OrthoDB" id="9789133at2"/>
<evidence type="ECO:0000313" key="4">
    <source>
        <dbReference type="EMBL" id="TXF88665.1"/>
    </source>
</evidence>
<evidence type="ECO:0000256" key="1">
    <source>
        <dbReference type="SAM" id="MobiDB-lite"/>
    </source>
</evidence>
<accession>A0A5C7FEJ7</accession>
<keyword evidence="2" id="KW-0732">Signal</keyword>
<dbReference type="Gene3D" id="3.60.15.10">
    <property type="entry name" value="Ribonuclease Z/Hydroxyacylglutathione hydrolase-like"/>
    <property type="match status" value="1"/>
</dbReference>
<dbReference type="GO" id="GO:0016787">
    <property type="term" value="F:hydrolase activity"/>
    <property type="evidence" value="ECO:0007669"/>
    <property type="project" value="UniProtKB-KW"/>
</dbReference>
<sequence>MRNLLLLLLALAFFSCGEPAPSSTAEAPDTEAKEPMTKPAEQSAVKMTPVFHSAVVLEYGGKTIFIDPYDKPGKFDGFPAPDMVLITHTHGDHFNKEVLSALDLSKAELFGPEAVTSQAEEFGFAKITTLANGDDAARGDININALAAYNLPESESAPHPPGDFNGYVIELGNERYYFSGDTGPIKEMRALNDIDFAFVCMNLPYTMTMADAADAVLDFKPRVVYPFHYRNKDGTFMDTEKFAAMVNEGDKSIEVRVLDWYK</sequence>
<evidence type="ECO:0000259" key="3">
    <source>
        <dbReference type="SMART" id="SM00849"/>
    </source>
</evidence>
<dbReference type="SMART" id="SM00849">
    <property type="entry name" value="Lactamase_B"/>
    <property type="match status" value="1"/>
</dbReference>
<keyword evidence="4" id="KW-0378">Hydrolase</keyword>
<dbReference type="SUPFAM" id="SSF56281">
    <property type="entry name" value="Metallo-hydrolase/oxidoreductase"/>
    <property type="match status" value="1"/>
</dbReference>
<keyword evidence="5" id="KW-1185">Reference proteome</keyword>
<name>A0A5C7FEJ7_9BACT</name>
<dbReference type="PANTHER" id="PTHR43546:SF3">
    <property type="entry name" value="UPF0173 METAL-DEPENDENT HYDROLASE MJ1163"/>
    <property type="match status" value="1"/>
</dbReference>